<keyword evidence="1" id="KW-0812">Transmembrane</keyword>
<evidence type="ECO:0000313" key="3">
    <source>
        <dbReference type="Proteomes" id="UP000660862"/>
    </source>
</evidence>
<dbReference type="EMBL" id="BMER01000002">
    <property type="protein sequence ID" value="GGG90686.1"/>
    <property type="molecule type" value="Genomic_DNA"/>
</dbReference>
<feature type="transmembrane region" description="Helical" evidence="1">
    <location>
        <begin position="7"/>
        <end position="26"/>
    </location>
</feature>
<gene>
    <name evidence="2" type="ORF">GCM10007415_26570</name>
</gene>
<proteinExistence type="predicted"/>
<dbReference type="AlphaFoldDB" id="A0A917HUG2"/>
<name>A0A917HUG2_9SPHI</name>
<reference evidence="2" key="1">
    <citation type="journal article" date="2014" name="Int. J. Syst. Evol. Microbiol.">
        <title>Complete genome sequence of Corynebacterium casei LMG S-19264T (=DSM 44701T), isolated from a smear-ripened cheese.</title>
        <authorList>
            <consortium name="US DOE Joint Genome Institute (JGI-PGF)"/>
            <person name="Walter F."/>
            <person name="Albersmeier A."/>
            <person name="Kalinowski J."/>
            <person name="Ruckert C."/>
        </authorList>
    </citation>
    <scope>NUCLEOTIDE SEQUENCE</scope>
    <source>
        <strain evidence="2">CGMCC 1.12195</strain>
    </source>
</reference>
<protein>
    <submittedName>
        <fullName evidence="2">Uncharacterized protein</fullName>
    </submittedName>
</protein>
<dbReference type="RefSeq" id="WP_229738751.1">
    <property type="nucleotide sequence ID" value="NZ_BMER01000002.1"/>
</dbReference>
<accession>A0A917HUG2</accession>
<comment type="caution">
    <text evidence="2">The sequence shown here is derived from an EMBL/GenBank/DDBJ whole genome shotgun (WGS) entry which is preliminary data.</text>
</comment>
<keyword evidence="3" id="KW-1185">Reference proteome</keyword>
<sequence>MNERTKRIFLAICIIVPFLLYCFYYYSQMFKNAPFRFADFESIVLKYGEGDSLVNQFDSKTGRYQFLNMQDSLVVDTIRLRKDDFQYLHGKATQLGFWNLPDDMTSDDTTEKRQAARFYLRYNYKEKSKEVTLDADFNGNTKMRDAAKSIMDEAMRVISDARDRQ</sequence>
<evidence type="ECO:0000256" key="1">
    <source>
        <dbReference type="SAM" id="Phobius"/>
    </source>
</evidence>
<keyword evidence="1" id="KW-0472">Membrane</keyword>
<evidence type="ECO:0000313" key="2">
    <source>
        <dbReference type="EMBL" id="GGG90686.1"/>
    </source>
</evidence>
<reference evidence="2" key="2">
    <citation type="submission" date="2020-09" db="EMBL/GenBank/DDBJ databases">
        <authorList>
            <person name="Sun Q."/>
            <person name="Zhou Y."/>
        </authorList>
    </citation>
    <scope>NUCLEOTIDE SEQUENCE</scope>
    <source>
        <strain evidence="2">CGMCC 1.12195</strain>
    </source>
</reference>
<dbReference type="Proteomes" id="UP000660862">
    <property type="component" value="Unassembled WGS sequence"/>
</dbReference>
<organism evidence="2 3">
    <name type="scientific">Parapedobacter pyrenivorans</name>
    <dbReference type="NCBI Taxonomy" id="1305674"/>
    <lineage>
        <taxon>Bacteria</taxon>
        <taxon>Pseudomonadati</taxon>
        <taxon>Bacteroidota</taxon>
        <taxon>Sphingobacteriia</taxon>
        <taxon>Sphingobacteriales</taxon>
        <taxon>Sphingobacteriaceae</taxon>
        <taxon>Parapedobacter</taxon>
    </lineage>
</organism>
<keyword evidence="1" id="KW-1133">Transmembrane helix</keyword>